<protein>
    <submittedName>
        <fullName evidence="5">Globin family profile domain-containing protein</fullName>
    </submittedName>
</protein>
<dbReference type="Gene3D" id="1.10.490.10">
    <property type="entry name" value="Globins"/>
    <property type="match status" value="1"/>
</dbReference>
<evidence type="ECO:0000313" key="5">
    <source>
        <dbReference type="WBParaSite" id="Minc3s00047g02566"/>
    </source>
</evidence>
<dbReference type="InterPro" id="IPR044399">
    <property type="entry name" value="Mb-like_M"/>
</dbReference>
<evidence type="ECO:0000313" key="4">
    <source>
        <dbReference type="Proteomes" id="UP000887563"/>
    </source>
</evidence>
<reference evidence="5" key="1">
    <citation type="submission" date="2022-11" db="UniProtKB">
        <authorList>
            <consortium name="WormBaseParasite"/>
        </authorList>
    </citation>
    <scope>IDENTIFICATION</scope>
</reference>
<feature type="compositionally biased region" description="Pro residues" evidence="2">
    <location>
        <begin position="363"/>
        <end position="374"/>
    </location>
</feature>
<keyword evidence="1" id="KW-0479">Metal-binding</keyword>
<feature type="region of interest" description="Disordered" evidence="2">
    <location>
        <begin position="356"/>
        <end position="377"/>
    </location>
</feature>
<keyword evidence="1" id="KW-0408">Iron</keyword>
<dbReference type="WBParaSite" id="Minc3s00047g02566">
    <property type="protein sequence ID" value="Minc3s00047g02566"/>
    <property type="gene ID" value="Minc3s00047g02566"/>
</dbReference>
<keyword evidence="1" id="KW-0349">Heme</keyword>
<organism evidence="4 5">
    <name type="scientific">Meloidogyne incognita</name>
    <name type="common">Southern root-knot nematode worm</name>
    <name type="synonym">Oxyuris incognita</name>
    <dbReference type="NCBI Taxonomy" id="6306"/>
    <lineage>
        <taxon>Eukaryota</taxon>
        <taxon>Metazoa</taxon>
        <taxon>Ecdysozoa</taxon>
        <taxon>Nematoda</taxon>
        <taxon>Chromadorea</taxon>
        <taxon>Rhabditida</taxon>
        <taxon>Tylenchina</taxon>
        <taxon>Tylenchomorpha</taxon>
        <taxon>Tylenchoidea</taxon>
        <taxon>Meloidogynidae</taxon>
        <taxon>Meloidogyninae</taxon>
        <taxon>Meloidogyne</taxon>
        <taxon>Meloidogyne incognita group</taxon>
    </lineage>
</organism>
<keyword evidence="1" id="KW-0813">Transport</keyword>
<dbReference type="Proteomes" id="UP000887563">
    <property type="component" value="Unplaced"/>
</dbReference>
<dbReference type="InterPro" id="IPR000971">
    <property type="entry name" value="Globin"/>
</dbReference>
<dbReference type="PROSITE" id="PS01033">
    <property type="entry name" value="GLOBIN"/>
    <property type="match status" value="1"/>
</dbReference>
<feature type="region of interest" description="Disordered" evidence="2">
    <location>
        <begin position="1"/>
        <end position="95"/>
    </location>
</feature>
<feature type="compositionally biased region" description="Gly residues" evidence="2">
    <location>
        <begin position="18"/>
        <end position="30"/>
    </location>
</feature>
<comment type="similarity">
    <text evidence="1">Belongs to the globin family.</text>
</comment>
<evidence type="ECO:0000256" key="2">
    <source>
        <dbReference type="SAM" id="MobiDB-lite"/>
    </source>
</evidence>
<dbReference type="GO" id="GO:0020037">
    <property type="term" value="F:heme binding"/>
    <property type="evidence" value="ECO:0007669"/>
    <property type="project" value="InterPro"/>
</dbReference>
<dbReference type="SUPFAM" id="SSF46458">
    <property type="entry name" value="Globin-like"/>
    <property type="match status" value="1"/>
</dbReference>
<feature type="compositionally biased region" description="Polar residues" evidence="2">
    <location>
        <begin position="64"/>
        <end position="73"/>
    </location>
</feature>
<sequence length="421" mass="47548">MGQTQSYASNRPLKDINTGGGSSGGGGGIKKGISNNTDQQKKQSISSVPINFRQRNKIPEQRQKTPSNRNFHPSQKRQTEQKRQSRSQSLDPKAVNQIKTVFGSARCSPRTNTTTNSKKNISNREKELWNPEKAAAQLIGLQLQNPHTAQQNLLCLVGGKLKQTNTNLNNIIGQSPRPFRKQSGQFCSFDLDFRIYEKHLTLAGLTKHQISILQKMWELSTENEITDCTKNIMSHLLRSNAQMYQFFDLLGLNDREVILSSTFLRQSANFATVLDFVLTNLNNETQKVCLALQCLGAKHSRLPWPIEPHHWALFTRCFEDNPPKEVFQNAEGHDLWKIMINFIIIQMRIGYERAIGGGGNDQNPPPPPGTPIPSPRLGICENRFIRRESARKELVEGRSASLGPLRQRSDKLMLTENLNNL</sequence>
<dbReference type="InterPro" id="IPR009050">
    <property type="entry name" value="Globin-like_sf"/>
</dbReference>
<feature type="domain" description="Globin" evidence="3">
    <location>
        <begin position="204"/>
        <end position="352"/>
    </location>
</feature>
<dbReference type="GO" id="GO:0019825">
    <property type="term" value="F:oxygen binding"/>
    <property type="evidence" value="ECO:0007669"/>
    <property type="project" value="InterPro"/>
</dbReference>
<dbReference type="CDD" id="cd01040">
    <property type="entry name" value="Mb-like"/>
    <property type="match status" value="1"/>
</dbReference>
<proteinExistence type="inferred from homology"/>
<keyword evidence="1" id="KW-0561">Oxygen transport</keyword>
<name>A0A914KM75_MELIC</name>
<dbReference type="AlphaFoldDB" id="A0A914KM75"/>
<dbReference type="InterPro" id="IPR012292">
    <property type="entry name" value="Globin/Proto"/>
</dbReference>
<evidence type="ECO:0000256" key="1">
    <source>
        <dbReference type="RuleBase" id="RU000356"/>
    </source>
</evidence>
<accession>A0A914KM75</accession>
<dbReference type="Pfam" id="PF00042">
    <property type="entry name" value="Globin"/>
    <property type="match status" value="1"/>
</dbReference>
<dbReference type="GO" id="GO:0005344">
    <property type="term" value="F:oxygen carrier activity"/>
    <property type="evidence" value="ECO:0007669"/>
    <property type="project" value="UniProtKB-KW"/>
</dbReference>
<keyword evidence="4" id="KW-1185">Reference proteome</keyword>
<evidence type="ECO:0000259" key="3">
    <source>
        <dbReference type="PROSITE" id="PS01033"/>
    </source>
</evidence>